<dbReference type="Gene3D" id="3.40.50.1820">
    <property type="entry name" value="alpha/beta hydrolase"/>
    <property type="match status" value="1"/>
</dbReference>
<evidence type="ECO:0000313" key="3">
    <source>
        <dbReference type="Proteomes" id="UP001610335"/>
    </source>
</evidence>
<dbReference type="EMBL" id="JBFXLS010000004">
    <property type="protein sequence ID" value="KAL2833435.1"/>
    <property type="molecule type" value="Genomic_DNA"/>
</dbReference>
<dbReference type="PANTHER" id="PTHR23024">
    <property type="entry name" value="ARYLACETAMIDE DEACETYLASE"/>
    <property type="match status" value="1"/>
</dbReference>
<accession>A0ABR4J0A7</accession>
<dbReference type="SUPFAM" id="SSF53474">
    <property type="entry name" value="alpha/beta-Hydrolases"/>
    <property type="match status" value="1"/>
</dbReference>
<dbReference type="Proteomes" id="UP001610335">
    <property type="component" value="Unassembled WGS sequence"/>
</dbReference>
<dbReference type="Pfam" id="PF07859">
    <property type="entry name" value="Abhydrolase_3"/>
    <property type="match status" value="1"/>
</dbReference>
<name>A0ABR4J0A7_9EURO</name>
<dbReference type="InterPro" id="IPR029058">
    <property type="entry name" value="AB_hydrolase_fold"/>
</dbReference>
<sequence length="332" mass="36692">MAEYRHLATPHPHWGNYPNNLPPNTRILKLTRDRLPITPQPGLEIEEFNVPARDGYPIRVRSYRQSPVSSTSALPLLIWFHGGGFVTGGLETDDVSCRAIAAAFPLVVLNVEYRLAPEHPFPVGFEDSLDVVRWAASPNTQPTLHTDLSKGFILGGTSAGANFTAGIAHLLVQDTATDPETNSNELSHPTPVVTGILFLAGTICHEDARPPAYQDRLLSIDEITESAGLTKEVIRFLAEKYEAPPSDARRSPLLFESHAGLTLRAAVYACGWDPRRDETLLLEELLRGEGVQTKKFVYSGLPHGFWMTCPDLDESKQWEKDFLEGVSFLLEG</sequence>
<dbReference type="GO" id="GO:0016787">
    <property type="term" value="F:hydrolase activity"/>
    <property type="evidence" value="ECO:0007669"/>
    <property type="project" value="UniProtKB-KW"/>
</dbReference>
<proteinExistence type="predicted"/>
<feature type="domain" description="Alpha/beta hydrolase fold-3" evidence="1">
    <location>
        <begin position="77"/>
        <end position="306"/>
    </location>
</feature>
<dbReference type="PANTHER" id="PTHR23024:SF166">
    <property type="entry name" value="ALPHA_BETA HYDROLASE FOLD-3 DOMAIN-CONTAINING PROTEIN-RELATED"/>
    <property type="match status" value="1"/>
</dbReference>
<evidence type="ECO:0000259" key="1">
    <source>
        <dbReference type="Pfam" id="PF07859"/>
    </source>
</evidence>
<comment type="caution">
    <text evidence="2">The sequence shown here is derived from an EMBL/GenBank/DDBJ whole genome shotgun (WGS) entry which is preliminary data.</text>
</comment>
<gene>
    <name evidence="2" type="ORF">BDW59DRAFT_79691</name>
</gene>
<protein>
    <submittedName>
        <fullName evidence="2">Alpha/Beta hydrolase protein</fullName>
    </submittedName>
</protein>
<keyword evidence="2" id="KW-0378">Hydrolase</keyword>
<keyword evidence="3" id="KW-1185">Reference proteome</keyword>
<dbReference type="InterPro" id="IPR013094">
    <property type="entry name" value="AB_hydrolase_3"/>
</dbReference>
<organism evidence="2 3">
    <name type="scientific">Aspergillus cavernicola</name>
    <dbReference type="NCBI Taxonomy" id="176166"/>
    <lineage>
        <taxon>Eukaryota</taxon>
        <taxon>Fungi</taxon>
        <taxon>Dikarya</taxon>
        <taxon>Ascomycota</taxon>
        <taxon>Pezizomycotina</taxon>
        <taxon>Eurotiomycetes</taxon>
        <taxon>Eurotiomycetidae</taxon>
        <taxon>Eurotiales</taxon>
        <taxon>Aspergillaceae</taxon>
        <taxon>Aspergillus</taxon>
        <taxon>Aspergillus subgen. Nidulantes</taxon>
    </lineage>
</organism>
<evidence type="ECO:0000313" key="2">
    <source>
        <dbReference type="EMBL" id="KAL2833435.1"/>
    </source>
</evidence>
<dbReference type="InterPro" id="IPR050466">
    <property type="entry name" value="Carboxylest/Gibb_receptor"/>
</dbReference>
<reference evidence="2 3" key="1">
    <citation type="submission" date="2024-07" db="EMBL/GenBank/DDBJ databases">
        <title>Section-level genome sequencing and comparative genomics of Aspergillus sections Usti and Cavernicolus.</title>
        <authorList>
            <consortium name="Lawrence Berkeley National Laboratory"/>
            <person name="Nybo J.L."/>
            <person name="Vesth T.C."/>
            <person name="Theobald S."/>
            <person name="Frisvad J.C."/>
            <person name="Larsen T.O."/>
            <person name="Kjaerboelling I."/>
            <person name="Rothschild-Mancinelli K."/>
            <person name="Lyhne E.K."/>
            <person name="Kogle M.E."/>
            <person name="Barry K."/>
            <person name="Clum A."/>
            <person name="Na H."/>
            <person name="Ledsgaard L."/>
            <person name="Lin J."/>
            <person name="Lipzen A."/>
            <person name="Kuo A."/>
            <person name="Riley R."/>
            <person name="Mondo S."/>
            <person name="LaButti K."/>
            <person name="Haridas S."/>
            <person name="Pangalinan J."/>
            <person name="Salamov A.A."/>
            <person name="Simmons B.A."/>
            <person name="Magnuson J.K."/>
            <person name="Chen J."/>
            <person name="Drula E."/>
            <person name="Henrissat B."/>
            <person name="Wiebenga A."/>
            <person name="Lubbers R.J."/>
            <person name="Gomes A.C."/>
            <person name="Makela M.R."/>
            <person name="Stajich J."/>
            <person name="Grigoriev I.V."/>
            <person name="Mortensen U.H."/>
            <person name="De vries R.P."/>
            <person name="Baker S.E."/>
            <person name="Andersen M.R."/>
        </authorList>
    </citation>
    <scope>NUCLEOTIDE SEQUENCE [LARGE SCALE GENOMIC DNA]</scope>
    <source>
        <strain evidence="2 3">CBS 600.67</strain>
    </source>
</reference>